<keyword evidence="2" id="KW-0560">Oxidoreductase</keyword>
<feature type="signal peptide" evidence="3">
    <location>
        <begin position="1"/>
        <end position="23"/>
    </location>
</feature>
<dbReference type="InterPro" id="IPR002563">
    <property type="entry name" value="Flavin_Rdtase-like_dom"/>
</dbReference>
<proteinExistence type="inferred from homology"/>
<reference evidence="5 6" key="1">
    <citation type="journal article" date="2019" name="Int. J. Syst. Evol. Microbiol.">
        <title>The Global Catalogue of Microorganisms (GCM) 10K type strain sequencing project: providing services to taxonomists for standard genome sequencing and annotation.</title>
        <authorList>
            <consortium name="The Broad Institute Genomics Platform"/>
            <consortium name="The Broad Institute Genome Sequencing Center for Infectious Disease"/>
            <person name="Wu L."/>
            <person name="Ma J."/>
        </authorList>
    </citation>
    <scope>NUCLEOTIDE SEQUENCE [LARGE SCALE GENOMIC DNA]</scope>
    <source>
        <strain evidence="5 6">JCM 3380</strain>
    </source>
</reference>
<dbReference type="SMART" id="SM00903">
    <property type="entry name" value="Flavin_Reduct"/>
    <property type="match status" value="1"/>
</dbReference>
<dbReference type="EMBL" id="BAAABU010000024">
    <property type="protein sequence ID" value="GAA0255812.1"/>
    <property type="molecule type" value="Genomic_DNA"/>
</dbReference>
<comment type="similarity">
    <text evidence="1">Belongs to the non-flavoprotein flavin reductase family.</text>
</comment>
<keyword evidence="6" id="KW-1185">Reference proteome</keyword>
<gene>
    <name evidence="5" type="ORF">GCM10010492_65820</name>
</gene>
<evidence type="ECO:0000313" key="5">
    <source>
        <dbReference type="EMBL" id="GAA0255812.1"/>
    </source>
</evidence>
<dbReference type="InterPro" id="IPR012349">
    <property type="entry name" value="Split_barrel_FMN-bd"/>
</dbReference>
<sequence>MSIPTATRFRSAMRLLPTSVVVAAGLSPTGEPVGMLLGSFTSVSLDPLLVGFLGDNNSTTLPALLALDYWTFSVLADDDDLTPDAFRLPQSERFDKVKWSITPYNTPAIDNAALTIHTRNHSTLPAGDHRLVLAEVLDTTIPDTARSPMIHVHGRMTRLAP</sequence>
<dbReference type="RefSeq" id="WP_343938324.1">
    <property type="nucleotide sequence ID" value="NZ_BAAABU010000024.1"/>
</dbReference>
<comment type="caution">
    <text evidence="5">The sequence shown here is derived from an EMBL/GenBank/DDBJ whole genome shotgun (WGS) entry which is preliminary data.</text>
</comment>
<dbReference type="PANTHER" id="PTHR30466:SF11">
    <property type="entry name" value="FLAVIN-DEPENDENT MONOOXYGENASE, REDUCTASE SUBUNIT HSAB"/>
    <property type="match status" value="1"/>
</dbReference>
<protein>
    <recommendedName>
        <fullName evidence="4">Flavin reductase like domain-containing protein</fullName>
    </recommendedName>
</protein>
<name>A0ABN0UMV2_9PSEU</name>
<feature type="chain" id="PRO_5046766372" description="Flavin reductase like domain-containing protein" evidence="3">
    <location>
        <begin position="24"/>
        <end position="161"/>
    </location>
</feature>
<evidence type="ECO:0000259" key="4">
    <source>
        <dbReference type="SMART" id="SM00903"/>
    </source>
</evidence>
<dbReference type="Gene3D" id="2.30.110.10">
    <property type="entry name" value="Electron Transport, Fmn-binding Protein, Chain A"/>
    <property type="match status" value="1"/>
</dbReference>
<dbReference type="PANTHER" id="PTHR30466">
    <property type="entry name" value="FLAVIN REDUCTASE"/>
    <property type="match status" value="1"/>
</dbReference>
<dbReference type="Proteomes" id="UP001500416">
    <property type="component" value="Unassembled WGS sequence"/>
</dbReference>
<dbReference type="InterPro" id="IPR050268">
    <property type="entry name" value="NADH-dep_flavin_reductase"/>
</dbReference>
<organism evidence="5 6">
    <name type="scientific">Saccharothrix mutabilis subsp. mutabilis</name>
    <dbReference type="NCBI Taxonomy" id="66855"/>
    <lineage>
        <taxon>Bacteria</taxon>
        <taxon>Bacillati</taxon>
        <taxon>Actinomycetota</taxon>
        <taxon>Actinomycetes</taxon>
        <taxon>Pseudonocardiales</taxon>
        <taxon>Pseudonocardiaceae</taxon>
        <taxon>Saccharothrix</taxon>
    </lineage>
</organism>
<evidence type="ECO:0000256" key="3">
    <source>
        <dbReference type="SAM" id="SignalP"/>
    </source>
</evidence>
<evidence type="ECO:0000313" key="6">
    <source>
        <dbReference type="Proteomes" id="UP001500416"/>
    </source>
</evidence>
<dbReference type="Pfam" id="PF01613">
    <property type="entry name" value="Flavin_Reduct"/>
    <property type="match status" value="1"/>
</dbReference>
<evidence type="ECO:0000256" key="1">
    <source>
        <dbReference type="ARBA" id="ARBA00008898"/>
    </source>
</evidence>
<feature type="domain" description="Flavin reductase like" evidence="4">
    <location>
        <begin position="13"/>
        <end position="158"/>
    </location>
</feature>
<keyword evidence="3" id="KW-0732">Signal</keyword>
<evidence type="ECO:0000256" key="2">
    <source>
        <dbReference type="ARBA" id="ARBA00023002"/>
    </source>
</evidence>
<dbReference type="SUPFAM" id="SSF50475">
    <property type="entry name" value="FMN-binding split barrel"/>
    <property type="match status" value="1"/>
</dbReference>
<accession>A0ABN0UMV2</accession>